<keyword evidence="5" id="KW-0802">TPR repeat</keyword>
<feature type="domain" description="O-antigen ligase-related" evidence="7">
    <location>
        <begin position="210"/>
        <end position="366"/>
    </location>
</feature>
<proteinExistence type="predicted"/>
<comment type="subcellular location">
    <subcellularLocation>
        <location evidence="1">Membrane</location>
        <topology evidence="1">Multi-pass membrane protein</topology>
    </subcellularLocation>
</comment>
<dbReference type="PANTHER" id="PTHR37422:SF13">
    <property type="entry name" value="LIPOPOLYSACCHARIDE BIOSYNTHESIS PROTEIN PA4999-RELATED"/>
    <property type="match status" value="1"/>
</dbReference>
<feature type="transmembrane region" description="Helical" evidence="6">
    <location>
        <begin position="12"/>
        <end position="32"/>
    </location>
</feature>
<feature type="transmembrane region" description="Helical" evidence="6">
    <location>
        <begin position="172"/>
        <end position="194"/>
    </location>
</feature>
<organism evidence="8 9">
    <name type="scientific">Candidatus Kuenenbacteria bacterium CG1_02_38_13</name>
    <dbReference type="NCBI Taxonomy" id="1805235"/>
    <lineage>
        <taxon>Bacteria</taxon>
        <taxon>Candidatus Kueneniibacteriota</taxon>
    </lineage>
</organism>
<feature type="repeat" description="TPR" evidence="5">
    <location>
        <begin position="588"/>
        <end position="621"/>
    </location>
</feature>
<protein>
    <recommendedName>
        <fullName evidence="7">O-antigen ligase-related domain-containing protein</fullName>
    </recommendedName>
</protein>
<keyword evidence="2 6" id="KW-0812">Transmembrane</keyword>
<evidence type="ECO:0000256" key="3">
    <source>
        <dbReference type="ARBA" id="ARBA00022989"/>
    </source>
</evidence>
<feature type="transmembrane region" description="Helical" evidence="6">
    <location>
        <begin position="410"/>
        <end position="428"/>
    </location>
</feature>
<dbReference type="AlphaFoldDB" id="A0A1J4TUK6"/>
<feature type="transmembrane region" description="Helical" evidence="6">
    <location>
        <begin position="250"/>
        <end position="268"/>
    </location>
</feature>
<dbReference type="PROSITE" id="PS50005">
    <property type="entry name" value="TPR"/>
    <property type="match status" value="1"/>
</dbReference>
<evidence type="ECO:0000256" key="4">
    <source>
        <dbReference type="ARBA" id="ARBA00023136"/>
    </source>
</evidence>
<dbReference type="SUPFAM" id="SSF48452">
    <property type="entry name" value="TPR-like"/>
    <property type="match status" value="1"/>
</dbReference>
<dbReference type="EMBL" id="MNVB01000070">
    <property type="protein sequence ID" value="OIO15956.1"/>
    <property type="molecule type" value="Genomic_DNA"/>
</dbReference>
<dbReference type="PANTHER" id="PTHR37422">
    <property type="entry name" value="TEICHURONIC ACID BIOSYNTHESIS PROTEIN TUAE"/>
    <property type="match status" value="1"/>
</dbReference>
<dbReference type="Gene3D" id="1.25.40.10">
    <property type="entry name" value="Tetratricopeptide repeat domain"/>
    <property type="match status" value="2"/>
</dbReference>
<dbReference type="InterPro" id="IPR007016">
    <property type="entry name" value="O-antigen_ligase-rel_domated"/>
</dbReference>
<evidence type="ECO:0000256" key="1">
    <source>
        <dbReference type="ARBA" id="ARBA00004141"/>
    </source>
</evidence>
<evidence type="ECO:0000256" key="2">
    <source>
        <dbReference type="ARBA" id="ARBA00022692"/>
    </source>
</evidence>
<dbReference type="Proteomes" id="UP000182465">
    <property type="component" value="Unassembled WGS sequence"/>
</dbReference>
<dbReference type="Pfam" id="PF04932">
    <property type="entry name" value="Wzy_C"/>
    <property type="match status" value="1"/>
</dbReference>
<feature type="transmembrane region" description="Helical" evidence="6">
    <location>
        <begin position="440"/>
        <end position="460"/>
    </location>
</feature>
<sequence>MTNCENTTTKYLKYAVWGCLYLVLITPLLVSSKFIFPFITLKVIYFRIVVEIAIFFYLILALANPYFKPKFNKLIWLIFCFGLIVFLTGLLGVNPYKSFWGTIERGEGFLTIAHLIAYFFILAQVVKTKRDWLNFLSAHVITSFLVCIYAIAQRFGASWAIHSGEDRLSSTLGNAAYLGGYMLGNFWFCLLLFFEKKKYLWKIFFALVGIFQVYILFQTQTRGAMLAFILSLFLFSIIGLFFIKNRSVKITSLIIFALLLFAGSFSFMNHAKPWISERGPIHRLLNISTNSITVESRLLAWDSSWQGWQDRFLFGYGWENYNVAFNKYFHPEIYRDAGSQVWFDRAHNTIFDIAVATGIIGLIIYLTIFFCAFVILFKKIRDQQNIFLSLVLCMFLIAHFLQNIFVFDSIPTYIMLFSAFGIIAYIGNDHQNETKTEIKPINLYAIVFGFVALIIAVFSFNINPAQANQAGLDAMKLFYTGNVVAAVNGFDRAIQMATYQTPELRQKLAESIISHYNTGSNLKTDEDEAITHKAIIEIKNNIQEDPLEARNYLYIMSLYNSLYSKDKEKLMQAINYGKKAKTLSPTRQQIYFELGRAALGLGMIQDGLYYFKKAVDLNPSAIDSYWNLLSAYAITGQNDQAEATLAIITKKGAGESKKDLKRLLNIYASIKSFQKMKEIYEKLIVLDPLNIDYRFKLAAVYKALGDVSTARSTALTIKEIKPEAVVEVDKFLETLE</sequence>
<accession>A0A1J4TUK6</accession>
<feature type="transmembrane region" description="Helical" evidence="6">
    <location>
        <begin position="44"/>
        <end position="62"/>
    </location>
</feature>
<evidence type="ECO:0000313" key="9">
    <source>
        <dbReference type="Proteomes" id="UP000182465"/>
    </source>
</evidence>
<feature type="transmembrane region" description="Helical" evidence="6">
    <location>
        <begin position="223"/>
        <end position="243"/>
    </location>
</feature>
<evidence type="ECO:0000256" key="6">
    <source>
        <dbReference type="SAM" id="Phobius"/>
    </source>
</evidence>
<feature type="transmembrane region" description="Helical" evidence="6">
    <location>
        <begin position="386"/>
        <end position="404"/>
    </location>
</feature>
<dbReference type="InterPro" id="IPR051533">
    <property type="entry name" value="WaaL-like"/>
</dbReference>
<feature type="transmembrane region" description="Helical" evidence="6">
    <location>
        <begin position="353"/>
        <end position="377"/>
    </location>
</feature>
<feature type="transmembrane region" description="Helical" evidence="6">
    <location>
        <begin position="133"/>
        <end position="152"/>
    </location>
</feature>
<feature type="transmembrane region" description="Helical" evidence="6">
    <location>
        <begin position="199"/>
        <end position="217"/>
    </location>
</feature>
<dbReference type="GO" id="GO:0016020">
    <property type="term" value="C:membrane"/>
    <property type="evidence" value="ECO:0007669"/>
    <property type="project" value="UniProtKB-SubCell"/>
</dbReference>
<reference evidence="8 9" key="1">
    <citation type="journal article" date="2016" name="Environ. Microbiol.">
        <title>Genomic resolution of a cold subsurface aquifer community provides metabolic insights for novel microbes adapted to high CO concentrations.</title>
        <authorList>
            <person name="Probst A.J."/>
            <person name="Castelle C.J."/>
            <person name="Singh A."/>
            <person name="Brown C.T."/>
            <person name="Anantharaman K."/>
            <person name="Sharon I."/>
            <person name="Hug L.A."/>
            <person name="Burstein D."/>
            <person name="Emerson J.B."/>
            <person name="Thomas B.C."/>
            <person name="Banfield J.F."/>
        </authorList>
    </citation>
    <scope>NUCLEOTIDE SEQUENCE [LARGE SCALE GENOMIC DNA]</scope>
    <source>
        <strain evidence="8">CG1_02_38_13</strain>
    </source>
</reference>
<evidence type="ECO:0000259" key="7">
    <source>
        <dbReference type="Pfam" id="PF04932"/>
    </source>
</evidence>
<dbReference type="InterPro" id="IPR019734">
    <property type="entry name" value="TPR_rpt"/>
</dbReference>
<keyword evidence="3 6" id="KW-1133">Transmembrane helix</keyword>
<name>A0A1J4TUK6_9BACT</name>
<gene>
    <name evidence="8" type="ORF">AUJ29_03245</name>
</gene>
<feature type="transmembrane region" description="Helical" evidence="6">
    <location>
        <begin position="74"/>
        <end position="96"/>
    </location>
</feature>
<keyword evidence="4 6" id="KW-0472">Membrane</keyword>
<evidence type="ECO:0000313" key="8">
    <source>
        <dbReference type="EMBL" id="OIO15956.1"/>
    </source>
</evidence>
<evidence type="ECO:0000256" key="5">
    <source>
        <dbReference type="PROSITE-ProRule" id="PRU00339"/>
    </source>
</evidence>
<dbReference type="InterPro" id="IPR011990">
    <property type="entry name" value="TPR-like_helical_dom_sf"/>
</dbReference>
<feature type="transmembrane region" description="Helical" evidence="6">
    <location>
        <begin position="108"/>
        <end position="126"/>
    </location>
</feature>
<comment type="caution">
    <text evidence="8">The sequence shown here is derived from an EMBL/GenBank/DDBJ whole genome shotgun (WGS) entry which is preliminary data.</text>
</comment>